<feature type="region of interest" description="Disordered" evidence="2">
    <location>
        <begin position="61"/>
        <end position="80"/>
    </location>
</feature>
<protein>
    <submittedName>
        <fullName evidence="3">Predicted protein</fullName>
    </submittedName>
</protein>
<dbReference type="AlphaFoldDB" id="E4ZIJ1"/>
<keyword evidence="4" id="KW-1185">Reference proteome</keyword>
<dbReference type="HOGENOM" id="CLU_934044_0_0_1"/>
<dbReference type="GeneID" id="13284762"/>
<dbReference type="Proteomes" id="UP000002668">
    <property type="component" value="Genome"/>
</dbReference>
<organism evidence="4">
    <name type="scientific">Leptosphaeria maculans (strain JN3 / isolate v23.1.3 / race Av1-4-5-6-7-8)</name>
    <name type="common">Blackleg fungus</name>
    <name type="synonym">Phoma lingam</name>
    <dbReference type="NCBI Taxonomy" id="985895"/>
    <lineage>
        <taxon>Eukaryota</taxon>
        <taxon>Fungi</taxon>
        <taxon>Dikarya</taxon>
        <taxon>Ascomycota</taxon>
        <taxon>Pezizomycotina</taxon>
        <taxon>Dothideomycetes</taxon>
        <taxon>Pleosporomycetidae</taxon>
        <taxon>Pleosporales</taxon>
        <taxon>Pleosporineae</taxon>
        <taxon>Leptosphaeriaceae</taxon>
        <taxon>Plenodomus</taxon>
        <taxon>Plenodomus lingam/Leptosphaeria maculans species complex</taxon>
    </lineage>
</organism>
<feature type="coiled-coil region" evidence="1">
    <location>
        <begin position="165"/>
        <end position="199"/>
    </location>
</feature>
<gene>
    <name evidence="3" type="ORF">LEMA_P060460.1</name>
</gene>
<sequence>MSNIYDASRDPRLLNRRVSNAEKTFARTKVTETTVEETKVVESKTPEATDTAPKTVAAYKNSNSNREQASGAPQNKHRKSIQQLQDRTKDLLARIASQEADNASLQKTKAATAAKLRNAHTTLTTTSTSLTSLTVSYAKRLEEKNRLISDNADLELTNSDFRNTIAAQLRTISENETQIRDLQKENRDLMDRLGMLEREMAALKPRVEQLDAEDRTRMRQPRGDQPPQWRSARSTYTGRGGGYRSQYENTRERGNLARAREEDRGSLRTRSRVGGYDRNNANRPPRSASPREGGDGGK</sequence>
<feature type="compositionally biased region" description="Basic and acidic residues" evidence="2">
    <location>
        <begin position="204"/>
        <end position="217"/>
    </location>
</feature>
<reference evidence="4" key="1">
    <citation type="journal article" date="2011" name="Nat. Commun.">
        <title>Effector diversification within compartments of the Leptosphaeria maculans genome affected by Repeat-Induced Point mutations.</title>
        <authorList>
            <person name="Rouxel T."/>
            <person name="Grandaubert J."/>
            <person name="Hane J.K."/>
            <person name="Hoede C."/>
            <person name="van de Wouw A.P."/>
            <person name="Couloux A."/>
            <person name="Dominguez V."/>
            <person name="Anthouard V."/>
            <person name="Bally P."/>
            <person name="Bourras S."/>
            <person name="Cozijnsen A.J."/>
            <person name="Ciuffetti L.M."/>
            <person name="Degrave A."/>
            <person name="Dilmaghani A."/>
            <person name="Duret L."/>
            <person name="Fudal I."/>
            <person name="Goodwin S.B."/>
            <person name="Gout L."/>
            <person name="Glaser N."/>
            <person name="Linglin J."/>
            <person name="Kema G.H.J."/>
            <person name="Lapalu N."/>
            <person name="Lawrence C.B."/>
            <person name="May K."/>
            <person name="Meyer M."/>
            <person name="Ollivier B."/>
            <person name="Poulain J."/>
            <person name="Schoch C.L."/>
            <person name="Simon A."/>
            <person name="Spatafora J.W."/>
            <person name="Stachowiak A."/>
            <person name="Turgeon B.G."/>
            <person name="Tyler B.M."/>
            <person name="Vincent D."/>
            <person name="Weissenbach J."/>
            <person name="Amselem J."/>
            <person name="Quesneville H."/>
            <person name="Oliver R.P."/>
            <person name="Wincker P."/>
            <person name="Balesdent M.-H."/>
            <person name="Howlett B.J."/>
        </authorList>
    </citation>
    <scope>NUCLEOTIDE SEQUENCE [LARGE SCALE GENOMIC DNA]</scope>
    <source>
        <strain evidence="4">JN3 / isolate v23.1.3 / race Av1-4-5-6-7-8</strain>
    </source>
</reference>
<keyword evidence="1" id="KW-0175">Coiled coil</keyword>
<accession>E4ZIJ1</accession>
<name>E4ZIJ1_LEPMJ</name>
<dbReference type="InParanoid" id="E4ZIJ1"/>
<evidence type="ECO:0000313" key="3">
    <source>
        <dbReference type="EMBL" id="CBX91012.1"/>
    </source>
</evidence>
<feature type="compositionally biased region" description="Basic and acidic residues" evidence="2">
    <location>
        <begin position="36"/>
        <end position="47"/>
    </location>
</feature>
<evidence type="ECO:0000313" key="4">
    <source>
        <dbReference type="Proteomes" id="UP000002668"/>
    </source>
</evidence>
<feature type="compositionally biased region" description="Basic and acidic residues" evidence="2">
    <location>
        <begin position="249"/>
        <end position="266"/>
    </location>
</feature>
<evidence type="ECO:0000256" key="2">
    <source>
        <dbReference type="SAM" id="MobiDB-lite"/>
    </source>
</evidence>
<feature type="region of interest" description="Disordered" evidence="2">
    <location>
        <begin position="32"/>
        <end position="55"/>
    </location>
</feature>
<evidence type="ECO:0000256" key="1">
    <source>
        <dbReference type="SAM" id="Coils"/>
    </source>
</evidence>
<feature type="region of interest" description="Disordered" evidence="2">
    <location>
        <begin position="204"/>
        <end position="298"/>
    </location>
</feature>
<proteinExistence type="predicted"/>
<dbReference type="EMBL" id="FP929065">
    <property type="protein sequence ID" value="CBX91012.1"/>
    <property type="molecule type" value="Genomic_DNA"/>
</dbReference>
<dbReference type="OrthoDB" id="3689701at2759"/>
<dbReference type="VEuPathDB" id="FungiDB:LEMA_P060460.1"/>
<feature type="compositionally biased region" description="Polar residues" evidence="2">
    <location>
        <begin position="61"/>
        <end position="73"/>
    </location>
</feature>